<dbReference type="AlphaFoldDB" id="A0A5N6M100"/>
<sequence>MKWRIVNYKKRPLSNQTKAATCENLPERSSNGRKDEYSKCTRNSKLKIVNSKVGVLLVFRELKIVYLEVHGFHGFRVLSQSRALVLMRGLVKYDVAPIFVWGKYDVAPIFVWGKYDLAPVLVIGCGGHYLAGVHETRQSARDKLVGRLRPADASPAAKHSF</sequence>
<gene>
    <name evidence="1" type="ORF">E3N88_35116</name>
</gene>
<accession>A0A5N6M100</accession>
<dbReference type="EMBL" id="SZYD01000017">
    <property type="protein sequence ID" value="KAD3067236.1"/>
    <property type="molecule type" value="Genomic_DNA"/>
</dbReference>
<name>A0A5N6M100_9ASTR</name>
<reference evidence="1 2" key="1">
    <citation type="submission" date="2019-05" db="EMBL/GenBank/DDBJ databases">
        <title>Mikania micrantha, genome provides insights into the molecular mechanism of rapid growth.</title>
        <authorList>
            <person name="Liu B."/>
        </authorList>
    </citation>
    <scope>NUCLEOTIDE SEQUENCE [LARGE SCALE GENOMIC DNA]</scope>
    <source>
        <strain evidence="1">NLD-2019</strain>
        <tissue evidence="1">Leaf</tissue>
    </source>
</reference>
<organism evidence="1 2">
    <name type="scientific">Mikania micrantha</name>
    <name type="common">bitter vine</name>
    <dbReference type="NCBI Taxonomy" id="192012"/>
    <lineage>
        <taxon>Eukaryota</taxon>
        <taxon>Viridiplantae</taxon>
        <taxon>Streptophyta</taxon>
        <taxon>Embryophyta</taxon>
        <taxon>Tracheophyta</taxon>
        <taxon>Spermatophyta</taxon>
        <taxon>Magnoliopsida</taxon>
        <taxon>eudicotyledons</taxon>
        <taxon>Gunneridae</taxon>
        <taxon>Pentapetalae</taxon>
        <taxon>asterids</taxon>
        <taxon>campanulids</taxon>
        <taxon>Asterales</taxon>
        <taxon>Asteraceae</taxon>
        <taxon>Asteroideae</taxon>
        <taxon>Heliantheae alliance</taxon>
        <taxon>Eupatorieae</taxon>
        <taxon>Mikania</taxon>
    </lineage>
</organism>
<keyword evidence="2" id="KW-1185">Reference proteome</keyword>
<protein>
    <submittedName>
        <fullName evidence="1">Uncharacterized protein</fullName>
    </submittedName>
</protein>
<proteinExistence type="predicted"/>
<comment type="caution">
    <text evidence="1">The sequence shown here is derived from an EMBL/GenBank/DDBJ whole genome shotgun (WGS) entry which is preliminary data.</text>
</comment>
<evidence type="ECO:0000313" key="2">
    <source>
        <dbReference type="Proteomes" id="UP000326396"/>
    </source>
</evidence>
<dbReference type="Proteomes" id="UP000326396">
    <property type="component" value="Linkage Group LG7"/>
</dbReference>
<evidence type="ECO:0000313" key="1">
    <source>
        <dbReference type="EMBL" id="KAD3067236.1"/>
    </source>
</evidence>